<proteinExistence type="predicted"/>
<dbReference type="EMBL" id="KQ977220">
    <property type="protein sequence ID" value="KYN04938.1"/>
    <property type="molecule type" value="Genomic_DNA"/>
</dbReference>
<evidence type="ECO:0000313" key="2">
    <source>
        <dbReference type="Proteomes" id="UP000078542"/>
    </source>
</evidence>
<dbReference type="Proteomes" id="UP000078542">
    <property type="component" value="Unassembled WGS sequence"/>
</dbReference>
<accession>A0A195CW79</accession>
<gene>
    <name evidence="1" type="ORF">ALC62_04324</name>
</gene>
<name>A0A195CW79_9HYME</name>
<organism evidence="1 2">
    <name type="scientific">Cyphomyrmex costatus</name>
    <dbReference type="NCBI Taxonomy" id="456900"/>
    <lineage>
        <taxon>Eukaryota</taxon>
        <taxon>Metazoa</taxon>
        <taxon>Ecdysozoa</taxon>
        <taxon>Arthropoda</taxon>
        <taxon>Hexapoda</taxon>
        <taxon>Insecta</taxon>
        <taxon>Pterygota</taxon>
        <taxon>Neoptera</taxon>
        <taxon>Endopterygota</taxon>
        <taxon>Hymenoptera</taxon>
        <taxon>Apocrita</taxon>
        <taxon>Aculeata</taxon>
        <taxon>Formicoidea</taxon>
        <taxon>Formicidae</taxon>
        <taxon>Myrmicinae</taxon>
        <taxon>Cyphomyrmex</taxon>
    </lineage>
</organism>
<sequence>MNGFSKRLPDRRRWIRLSDSPSLNSNTKVYTFAYECHNANSRLRAVSVMKPVAVTRRLVLIRMPDSMPATDKRAVQHYNVTKQCRRWPGISTSRYSDVDICIKGTFTSLGEPGRRSCNELLSVNATAECCKLLRHPKTVHRHATREIIVLSRDLAAMNEGVHGSHLPSSLPLYKLHDDVTWFNLNT</sequence>
<reference evidence="1 2" key="1">
    <citation type="submission" date="2016-03" db="EMBL/GenBank/DDBJ databases">
        <title>Cyphomyrmex costatus WGS genome.</title>
        <authorList>
            <person name="Nygaard S."/>
            <person name="Hu H."/>
            <person name="Boomsma J."/>
            <person name="Zhang G."/>
        </authorList>
    </citation>
    <scope>NUCLEOTIDE SEQUENCE [LARGE SCALE GENOMIC DNA]</scope>
    <source>
        <strain evidence="1">MS0001</strain>
        <tissue evidence="1">Whole body</tissue>
    </source>
</reference>
<keyword evidence="2" id="KW-1185">Reference proteome</keyword>
<dbReference type="AlphaFoldDB" id="A0A195CW79"/>
<evidence type="ECO:0000313" key="1">
    <source>
        <dbReference type="EMBL" id="KYN04938.1"/>
    </source>
</evidence>
<protein>
    <submittedName>
        <fullName evidence="1">Uncharacterized protein</fullName>
    </submittedName>
</protein>